<evidence type="ECO:0000256" key="10">
    <source>
        <dbReference type="RuleBase" id="RU364073"/>
    </source>
</evidence>
<evidence type="ECO:0000313" key="14">
    <source>
        <dbReference type="Proteomes" id="UP000249260"/>
    </source>
</evidence>
<dbReference type="GO" id="GO:0005524">
    <property type="term" value="F:ATP binding"/>
    <property type="evidence" value="ECO:0007669"/>
    <property type="project" value="UniProtKB-UniRule"/>
</dbReference>
<dbReference type="RefSeq" id="WP_112882208.1">
    <property type="nucleotide sequence ID" value="NZ_QLUW01000002.1"/>
</dbReference>
<dbReference type="InterPro" id="IPR018484">
    <property type="entry name" value="FGGY_N"/>
</dbReference>
<protein>
    <recommendedName>
        <fullName evidence="8 10">Xylulose kinase</fullName>
        <shortName evidence="8 10">Xylulokinase</shortName>
        <ecNumber evidence="8 10">2.7.1.17</ecNumber>
    </recommendedName>
</protein>
<dbReference type="Gene3D" id="3.30.420.40">
    <property type="match status" value="2"/>
</dbReference>
<dbReference type="SUPFAM" id="SSF53067">
    <property type="entry name" value="Actin-like ATPase domain"/>
    <property type="match status" value="2"/>
</dbReference>
<evidence type="ECO:0000313" key="13">
    <source>
        <dbReference type="EMBL" id="RAP75983.1"/>
    </source>
</evidence>
<dbReference type="Proteomes" id="UP000249260">
    <property type="component" value="Unassembled WGS sequence"/>
</dbReference>
<comment type="caution">
    <text evidence="13">The sequence shown here is derived from an EMBL/GenBank/DDBJ whole genome shotgun (WGS) entry which is preliminary data.</text>
</comment>
<evidence type="ECO:0000256" key="2">
    <source>
        <dbReference type="ARBA" id="ARBA00022629"/>
    </source>
</evidence>
<dbReference type="PANTHER" id="PTHR43095:SF5">
    <property type="entry name" value="XYLULOSE KINASE"/>
    <property type="match status" value="1"/>
</dbReference>
<dbReference type="EC" id="2.7.1.17" evidence="8 10"/>
<sequence>MAILMGIDIGTSSVKSMVMDDQGNMLGFSQMDYEIRIPVHGYAEQNPDDWWGLTCQTSLAAIRQAQITPDEIAGIGFSGQMHGLVALDADGKAVRPAIIWCDQRSIPQKQQLERLFSPEELGQLIQNHVATGFQLTSLLWVKENEPEVYRRIRTVILPKDYVRYRLTGVIGVDTTDASSTSAFDVADRAWSQALLERVHIDASLFPQTSEPWHICGTVTAEAAAESGLFPSTPVVFGGADQAMQAVGNGIVQPGMVSCTIGTGGQLFATIDRPAYDKELRTHTYVHATPDKWYLLGASMSAGLSLKWLGGQVLNNRDYAALDELARDCPAGSDNLLFLPYLAGDRTPHMDPHAKGAFFGLTLRHGTSHFVRSVLEGVGFSLKDSFDIFNQLGVKADKLIVSGGGAKSSLWKQIIADIFGENVYTSKMKEQACVGAAIMAGVGIGLYATVEEACRTVVRIQETPVTPNLQNREVYARLHAVYIELYNNNKKLFPLLDYQPDKNGADHS</sequence>
<dbReference type="InterPro" id="IPR000577">
    <property type="entry name" value="Carb_kinase_FGGY"/>
</dbReference>
<dbReference type="InterPro" id="IPR043129">
    <property type="entry name" value="ATPase_NBD"/>
</dbReference>
<dbReference type="OrthoDB" id="9805576at2"/>
<evidence type="ECO:0000256" key="6">
    <source>
        <dbReference type="ARBA" id="ARBA00022840"/>
    </source>
</evidence>
<dbReference type="GO" id="GO:0004856">
    <property type="term" value="F:D-xylulokinase activity"/>
    <property type="evidence" value="ECO:0007669"/>
    <property type="project" value="UniProtKB-UniRule"/>
</dbReference>
<reference evidence="13 14" key="1">
    <citation type="submission" date="2018-06" db="EMBL/GenBank/DDBJ databases">
        <title>Paenibacillus montanisoli sp. nov., isolated from mountain area soil.</title>
        <authorList>
            <person name="Wu M."/>
        </authorList>
    </citation>
    <scope>NUCLEOTIDE SEQUENCE [LARGE SCALE GENOMIC DNA]</scope>
    <source>
        <strain evidence="13 14">RA17</strain>
    </source>
</reference>
<dbReference type="EMBL" id="QLUW01000002">
    <property type="protein sequence ID" value="RAP75983.1"/>
    <property type="molecule type" value="Genomic_DNA"/>
</dbReference>
<keyword evidence="14" id="KW-1185">Reference proteome</keyword>
<evidence type="ECO:0000256" key="8">
    <source>
        <dbReference type="HAMAP-Rule" id="MF_02220"/>
    </source>
</evidence>
<keyword evidence="4 8" id="KW-0547">Nucleotide-binding</keyword>
<accession>A0A328U2H5</accession>
<dbReference type="AlphaFoldDB" id="A0A328U2H5"/>
<evidence type="ECO:0000259" key="11">
    <source>
        <dbReference type="Pfam" id="PF00370"/>
    </source>
</evidence>
<feature type="binding site" evidence="8">
    <location>
        <begin position="81"/>
        <end position="82"/>
    </location>
    <ligand>
        <name>substrate</name>
    </ligand>
</feature>
<evidence type="ECO:0000256" key="4">
    <source>
        <dbReference type="ARBA" id="ARBA00022741"/>
    </source>
</evidence>
<evidence type="ECO:0000256" key="5">
    <source>
        <dbReference type="ARBA" id="ARBA00022777"/>
    </source>
</evidence>
<comment type="similarity">
    <text evidence="1 8 9">Belongs to the FGGY kinase family.</text>
</comment>
<name>A0A328U2H5_9BACL</name>
<evidence type="ECO:0000256" key="7">
    <source>
        <dbReference type="ARBA" id="ARBA00023277"/>
    </source>
</evidence>
<dbReference type="PIRSF" id="PIRSF000538">
    <property type="entry name" value="GlpK"/>
    <property type="match status" value="1"/>
</dbReference>
<proteinExistence type="inferred from homology"/>
<keyword evidence="7 8" id="KW-0119">Carbohydrate metabolism</keyword>
<keyword evidence="3 8" id="KW-0808">Transferase</keyword>
<dbReference type="PROSITE" id="PS00445">
    <property type="entry name" value="FGGY_KINASES_2"/>
    <property type="match status" value="1"/>
</dbReference>
<feature type="active site" description="Proton acceptor" evidence="8">
    <location>
        <position position="240"/>
    </location>
</feature>
<evidence type="ECO:0000256" key="9">
    <source>
        <dbReference type="RuleBase" id="RU003733"/>
    </source>
</evidence>
<dbReference type="NCBIfam" id="TIGR01312">
    <property type="entry name" value="XylB"/>
    <property type="match status" value="1"/>
</dbReference>
<evidence type="ECO:0000256" key="1">
    <source>
        <dbReference type="ARBA" id="ARBA00009156"/>
    </source>
</evidence>
<evidence type="ECO:0000259" key="12">
    <source>
        <dbReference type="Pfam" id="PF02782"/>
    </source>
</evidence>
<dbReference type="CDD" id="cd07808">
    <property type="entry name" value="ASKHA_NBD_FGGY_EcXK-like"/>
    <property type="match status" value="1"/>
</dbReference>
<dbReference type="InterPro" id="IPR006000">
    <property type="entry name" value="Xylulokinase"/>
</dbReference>
<feature type="domain" description="Carbohydrate kinase FGGY N-terminal" evidence="11">
    <location>
        <begin position="4"/>
        <end position="247"/>
    </location>
</feature>
<organism evidence="13 14">
    <name type="scientific">Paenibacillus montanisoli</name>
    <dbReference type="NCBI Taxonomy" id="2081970"/>
    <lineage>
        <taxon>Bacteria</taxon>
        <taxon>Bacillati</taxon>
        <taxon>Bacillota</taxon>
        <taxon>Bacilli</taxon>
        <taxon>Bacillales</taxon>
        <taxon>Paenibacillaceae</taxon>
        <taxon>Paenibacillus</taxon>
    </lineage>
</organism>
<dbReference type="GO" id="GO:0005998">
    <property type="term" value="P:xylulose catabolic process"/>
    <property type="evidence" value="ECO:0007669"/>
    <property type="project" value="UniProtKB-UniRule"/>
</dbReference>
<keyword evidence="5 8" id="KW-0418">Kinase</keyword>
<gene>
    <name evidence="8 10 13" type="primary">xylB</name>
    <name evidence="13" type="ORF">DL346_11190</name>
</gene>
<comment type="function">
    <text evidence="8">Catalyzes the phosphorylation of D-xylulose to D-xylulose 5-phosphate.</text>
</comment>
<dbReference type="HAMAP" id="MF_02220">
    <property type="entry name" value="XylB"/>
    <property type="match status" value="1"/>
</dbReference>
<dbReference type="PANTHER" id="PTHR43095">
    <property type="entry name" value="SUGAR KINASE"/>
    <property type="match status" value="1"/>
</dbReference>
<keyword evidence="2 8" id="KW-0859">Xylose metabolism</keyword>
<keyword evidence="6 8" id="KW-0067">ATP-binding</keyword>
<comment type="catalytic activity">
    <reaction evidence="8 10">
        <text>D-xylulose + ATP = D-xylulose 5-phosphate + ADP + H(+)</text>
        <dbReference type="Rhea" id="RHEA:10964"/>
        <dbReference type="ChEBI" id="CHEBI:15378"/>
        <dbReference type="ChEBI" id="CHEBI:17140"/>
        <dbReference type="ChEBI" id="CHEBI:30616"/>
        <dbReference type="ChEBI" id="CHEBI:57737"/>
        <dbReference type="ChEBI" id="CHEBI:456216"/>
        <dbReference type="EC" id="2.7.1.17"/>
    </reaction>
</comment>
<dbReference type="InterPro" id="IPR050406">
    <property type="entry name" value="FGGY_Carb_Kinase"/>
</dbReference>
<dbReference type="Pfam" id="PF00370">
    <property type="entry name" value="FGGY_N"/>
    <property type="match status" value="1"/>
</dbReference>
<feature type="domain" description="Carbohydrate kinase FGGY C-terminal" evidence="12">
    <location>
        <begin position="257"/>
        <end position="441"/>
    </location>
</feature>
<evidence type="ECO:0000256" key="3">
    <source>
        <dbReference type="ARBA" id="ARBA00022679"/>
    </source>
</evidence>
<dbReference type="Pfam" id="PF02782">
    <property type="entry name" value="FGGY_C"/>
    <property type="match status" value="1"/>
</dbReference>
<dbReference type="GO" id="GO:0042732">
    <property type="term" value="P:D-xylose metabolic process"/>
    <property type="evidence" value="ECO:0007669"/>
    <property type="project" value="UniProtKB-KW"/>
</dbReference>
<dbReference type="InterPro" id="IPR018483">
    <property type="entry name" value="Carb_kinase_FGGY_CS"/>
</dbReference>
<feature type="site" description="Important for activity" evidence="8">
    <location>
        <position position="8"/>
    </location>
</feature>
<dbReference type="InterPro" id="IPR018485">
    <property type="entry name" value="FGGY_C"/>
</dbReference>